<gene>
    <name evidence="8" type="ORF">Krac_11820</name>
</gene>
<dbReference type="GO" id="GO:0020037">
    <property type="term" value="F:heme binding"/>
    <property type="evidence" value="ECO:0007669"/>
    <property type="project" value="InterPro"/>
</dbReference>
<organism evidence="8 9">
    <name type="scientific">Ktedonobacter racemifer DSM 44963</name>
    <dbReference type="NCBI Taxonomy" id="485913"/>
    <lineage>
        <taxon>Bacteria</taxon>
        <taxon>Bacillati</taxon>
        <taxon>Chloroflexota</taxon>
        <taxon>Ktedonobacteria</taxon>
        <taxon>Ktedonobacterales</taxon>
        <taxon>Ktedonobacteraceae</taxon>
        <taxon>Ktedonobacter</taxon>
    </lineage>
</organism>
<keyword evidence="6 7" id="KW-0503">Monooxygenase</keyword>
<evidence type="ECO:0000256" key="2">
    <source>
        <dbReference type="ARBA" id="ARBA00022617"/>
    </source>
</evidence>
<dbReference type="FunFam" id="1.10.630.10:FF:000018">
    <property type="entry name" value="Cytochrome P450 monooxygenase"/>
    <property type="match status" value="1"/>
</dbReference>
<proteinExistence type="inferred from homology"/>
<dbReference type="Proteomes" id="UP000004508">
    <property type="component" value="Unassembled WGS sequence"/>
</dbReference>
<dbReference type="Gene3D" id="1.10.630.10">
    <property type="entry name" value="Cytochrome P450"/>
    <property type="match status" value="1"/>
</dbReference>
<reference evidence="8 9" key="1">
    <citation type="journal article" date="2011" name="Stand. Genomic Sci.">
        <title>Non-contiguous finished genome sequence and contextual data of the filamentous soil bacterium Ktedonobacter racemifer type strain (SOSP1-21).</title>
        <authorList>
            <person name="Chang Y.J."/>
            <person name="Land M."/>
            <person name="Hauser L."/>
            <person name="Chertkov O."/>
            <person name="Del Rio T.G."/>
            <person name="Nolan M."/>
            <person name="Copeland A."/>
            <person name="Tice H."/>
            <person name="Cheng J.F."/>
            <person name="Lucas S."/>
            <person name="Han C."/>
            <person name="Goodwin L."/>
            <person name="Pitluck S."/>
            <person name="Ivanova N."/>
            <person name="Ovchinikova G."/>
            <person name="Pati A."/>
            <person name="Chen A."/>
            <person name="Palaniappan K."/>
            <person name="Mavromatis K."/>
            <person name="Liolios K."/>
            <person name="Brettin T."/>
            <person name="Fiebig A."/>
            <person name="Rohde M."/>
            <person name="Abt B."/>
            <person name="Goker M."/>
            <person name="Detter J.C."/>
            <person name="Woyke T."/>
            <person name="Bristow J."/>
            <person name="Eisen J.A."/>
            <person name="Markowitz V."/>
            <person name="Hugenholtz P."/>
            <person name="Kyrpides N.C."/>
            <person name="Klenk H.P."/>
            <person name="Lapidus A."/>
        </authorList>
    </citation>
    <scope>NUCLEOTIDE SEQUENCE [LARGE SCALE GENOMIC DNA]</scope>
    <source>
        <strain evidence="9">DSM 44963</strain>
    </source>
</reference>
<keyword evidence="3 7" id="KW-0479">Metal-binding</keyword>
<dbReference type="InParanoid" id="D6TDS7"/>
<protein>
    <submittedName>
        <fullName evidence="8">Cytochrome P450</fullName>
    </submittedName>
</protein>
<keyword evidence="2 7" id="KW-0349">Heme</keyword>
<evidence type="ECO:0000256" key="4">
    <source>
        <dbReference type="ARBA" id="ARBA00023002"/>
    </source>
</evidence>
<comment type="caution">
    <text evidence="8">The sequence shown here is derived from an EMBL/GenBank/DDBJ whole genome shotgun (WGS) entry which is preliminary data.</text>
</comment>
<dbReference type="RefSeq" id="WP_007907349.1">
    <property type="nucleotide sequence ID" value="NZ_ADVG01000001.1"/>
</dbReference>
<dbReference type="PRINTS" id="PR00359">
    <property type="entry name" value="BP450"/>
</dbReference>
<accession>D6TDS7</accession>
<dbReference type="InterPro" id="IPR001128">
    <property type="entry name" value="Cyt_P450"/>
</dbReference>
<dbReference type="GO" id="GO:0004497">
    <property type="term" value="F:monooxygenase activity"/>
    <property type="evidence" value="ECO:0007669"/>
    <property type="project" value="UniProtKB-KW"/>
</dbReference>
<dbReference type="PANTHER" id="PTHR46696">
    <property type="entry name" value="P450, PUTATIVE (EUROFUNG)-RELATED"/>
    <property type="match status" value="1"/>
</dbReference>
<evidence type="ECO:0000256" key="6">
    <source>
        <dbReference type="ARBA" id="ARBA00023033"/>
    </source>
</evidence>
<evidence type="ECO:0000256" key="7">
    <source>
        <dbReference type="RuleBase" id="RU000461"/>
    </source>
</evidence>
<comment type="similarity">
    <text evidence="1 7">Belongs to the cytochrome P450 family.</text>
</comment>
<dbReference type="GO" id="GO:0016705">
    <property type="term" value="F:oxidoreductase activity, acting on paired donors, with incorporation or reduction of molecular oxygen"/>
    <property type="evidence" value="ECO:0007669"/>
    <property type="project" value="InterPro"/>
</dbReference>
<keyword evidence="4 7" id="KW-0560">Oxidoreductase</keyword>
<dbReference type="PANTHER" id="PTHR46696:SF1">
    <property type="entry name" value="CYTOCHROME P450 YJIB-RELATED"/>
    <property type="match status" value="1"/>
</dbReference>
<evidence type="ECO:0000256" key="5">
    <source>
        <dbReference type="ARBA" id="ARBA00023004"/>
    </source>
</evidence>
<dbReference type="GO" id="GO:0005506">
    <property type="term" value="F:iron ion binding"/>
    <property type="evidence" value="ECO:0007669"/>
    <property type="project" value="InterPro"/>
</dbReference>
<dbReference type="PROSITE" id="PS00086">
    <property type="entry name" value="CYTOCHROME_P450"/>
    <property type="match status" value="1"/>
</dbReference>
<keyword evidence="9" id="KW-1185">Reference proteome</keyword>
<evidence type="ECO:0000256" key="1">
    <source>
        <dbReference type="ARBA" id="ARBA00010617"/>
    </source>
</evidence>
<dbReference type="CDD" id="cd20625">
    <property type="entry name" value="CYP164-like"/>
    <property type="match status" value="1"/>
</dbReference>
<dbReference type="Pfam" id="PF00067">
    <property type="entry name" value="p450"/>
    <property type="match status" value="2"/>
</dbReference>
<name>D6TDS7_KTERA</name>
<dbReference type="AlphaFoldDB" id="D6TDS7"/>
<evidence type="ECO:0000313" key="8">
    <source>
        <dbReference type="EMBL" id="EFH90209.1"/>
    </source>
</evidence>
<sequence length="410" mass="45974">MSSQNASSLSLVEVMQTRYQESPYPLYHQLREHDPVYWDEAAHSWVLTRYKDVLSALRDPRFTAARFTFDTSGFPAEFQQAIEPPIRALTRQMLFLDPPDHTRLRGLVSKAFTPRVVEAIRPHIQQLVDQLLDTMQTEGQTDLIEHFTYPLPAIVIAELLGVPPEDRERFIIWSGDFGALLEATDISADDAIRGLYGVNEFIQYFRHLIAQRAQTPREDLLQALINAHEGQDKLSEDELLGNCVLLLAAGHGTTTHLIGNGFLALARHPEQFAWLKAHPEQAPLAIMELLRYDGPVQATSRVATADMQIGDKHITAGQNVIMCLGAASHDPEQFYDPDNLHLDRKENHHLAFGQGIHYCLGAPLARLEAEIAFASLARRLSQAKIADEQAVQWFSGIVFRGLGKLPIVLA</sequence>
<dbReference type="InterPro" id="IPR017972">
    <property type="entry name" value="Cyt_P450_CS"/>
</dbReference>
<dbReference type="InterPro" id="IPR002397">
    <property type="entry name" value="Cyt_P450_B"/>
</dbReference>
<evidence type="ECO:0000256" key="3">
    <source>
        <dbReference type="ARBA" id="ARBA00022723"/>
    </source>
</evidence>
<keyword evidence="5 7" id="KW-0408">Iron</keyword>
<dbReference type="EMBL" id="ADVG01000001">
    <property type="protein sequence ID" value="EFH90209.1"/>
    <property type="molecule type" value="Genomic_DNA"/>
</dbReference>
<dbReference type="SUPFAM" id="SSF48264">
    <property type="entry name" value="Cytochrome P450"/>
    <property type="match status" value="1"/>
</dbReference>
<dbReference type="OrthoDB" id="9801155at2"/>
<dbReference type="STRING" id="485913.Krac_11820"/>
<evidence type="ECO:0000313" key="9">
    <source>
        <dbReference type="Proteomes" id="UP000004508"/>
    </source>
</evidence>
<dbReference type="eggNOG" id="COG2124">
    <property type="taxonomic scope" value="Bacteria"/>
</dbReference>
<dbReference type="InterPro" id="IPR036396">
    <property type="entry name" value="Cyt_P450_sf"/>
</dbReference>